<dbReference type="RefSeq" id="WP_190148508.1">
    <property type="nucleotide sequence ID" value="NZ_BMTL01000005.1"/>
</dbReference>
<evidence type="ECO:0000313" key="2">
    <source>
        <dbReference type="EMBL" id="GGR77346.1"/>
    </source>
</evidence>
<keyword evidence="3" id="KW-1185">Reference proteome</keyword>
<dbReference type="InterPro" id="IPR042099">
    <property type="entry name" value="ANL_N_sf"/>
</dbReference>
<dbReference type="Proteomes" id="UP000606194">
    <property type="component" value="Unassembled WGS sequence"/>
</dbReference>
<name>A0A918FSH5_9ACTN</name>
<dbReference type="AlphaFoldDB" id="A0A918FSH5"/>
<reference evidence="2" key="1">
    <citation type="journal article" date="2014" name="Int. J. Syst. Evol. Microbiol.">
        <title>Complete genome sequence of Corynebacterium casei LMG S-19264T (=DSM 44701T), isolated from a smear-ripened cheese.</title>
        <authorList>
            <consortium name="US DOE Joint Genome Institute (JGI-PGF)"/>
            <person name="Walter F."/>
            <person name="Albersmeier A."/>
            <person name="Kalinowski J."/>
            <person name="Ruckert C."/>
        </authorList>
    </citation>
    <scope>NUCLEOTIDE SEQUENCE</scope>
    <source>
        <strain evidence="2">JCM 4386</strain>
    </source>
</reference>
<proteinExistence type="predicted"/>
<dbReference type="EMBL" id="BMTL01000005">
    <property type="protein sequence ID" value="GGR77346.1"/>
    <property type="molecule type" value="Genomic_DNA"/>
</dbReference>
<evidence type="ECO:0000313" key="3">
    <source>
        <dbReference type="Proteomes" id="UP000606194"/>
    </source>
</evidence>
<organism evidence="2 3">
    <name type="scientific">Streptomyces humidus</name>
    <dbReference type="NCBI Taxonomy" id="52259"/>
    <lineage>
        <taxon>Bacteria</taxon>
        <taxon>Bacillati</taxon>
        <taxon>Actinomycetota</taxon>
        <taxon>Actinomycetes</taxon>
        <taxon>Kitasatosporales</taxon>
        <taxon>Streptomycetaceae</taxon>
        <taxon>Streptomyces</taxon>
    </lineage>
</organism>
<accession>A0A918FSH5</accession>
<dbReference type="SUPFAM" id="SSF56801">
    <property type="entry name" value="Acetyl-CoA synthetase-like"/>
    <property type="match status" value="1"/>
</dbReference>
<protein>
    <submittedName>
        <fullName evidence="2">Uncharacterized protein</fullName>
    </submittedName>
</protein>
<feature type="region of interest" description="Disordered" evidence="1">
    <location>
        <begin position="60"/>
        <end position="81"/>
    </location>
</feature>
<comment type="caution">
    <text evidence="2">The sequence shown here is derived from an EMBL/GenBank/DDBJ whole genome shotgun (WGS) entry which is preliminary data.</text>
</comment>
<evidence type="ECO:0000256" key="1">
    <source>
        <dbReference type="SAM" id="MobiDB-lite"/>
    </source>
</evidence>
<gene>
    <name evidence="2" type="ORF">GCM10010269_15770</name>
</gene>
<sequence length="81" mass="8764">MNCGDQRLTYAQLDAWANQLARRLLEPGVTAPILGPRTAEQLENGLAALRVSSDGDRLKELDALFPGPRGPPRRRTPGEAG</sequence>
<reference evidence="2" key="2">
    <citation type="submission" date="2020-09" db="EMBL/GenBank/DDBJ databases">
        <authorList>
            <person name="Sun Q."/>
            <person name="Ohkuma M."/>
        </authorList>
    </citation>
    <scope>NUCLEOTIDE SEQUENCE</scope>
    <source>
        <strain evidence="2">JCM 4386</strain>
    </source>
</reference>
<dbReference type="Gene3D" id="3.40.50.12780">
    <property type="entry name" value="N-terminal domain of ligase-like"/>
    <property type="match status" value="1"/>
</dbReference>